<dbReference type="PROSITE" id="PS50883">
    <property type="entry name" value="EAL"/>
    <property type="match status" value="1"/>
</dbReference>
<evidence type="ECO:0000313" key="2">
    <source>
        <dbReference type="EMBL" id="BDA77845.1"/>
    </source>
</evidence>
<dbReference type="PANTHER" id="PTHR33121">
    <property type="entry name" value="CYCLIC DI-GMP PHOSPHODIESTERASE PDEF"/>
    <property type="match status" value="1"/>
</dbReference>
<accession>A0ABM7UH55</accession>
<gene>
    <name evidence="2" type="primary">rtn_1</name>
    <name evidence="2" type="ORF">LPTSP3_g07750</name>
</gene>
<proteinExistence type="predicted"/>
<protein>
    <submittedName>
        <fullName evidence="2">Signal transduction protein</fullName>
    </submittedName>
</protein>
<dbReference type="Gene3D" id="3.20.20.450">
    <property type="entry name" value="EAL domain"/>
    <property type="match status" value="1"/>
</dbReference>
<organism evidence="2 3">
    <name type="scientific">Leptospira kobayashii</name>
    <dbReference type="NCBI Taxonomy" id="1917830"/>
    <lineage>
        <taxon>Bacteria</taxon>
        <taxon>Pseudomonadati</taxon>
        <taxon>Spirochaetota</taxon>
        <taxon>Spirochaetia</taxon>
        <taxon>Leptospirales</taxon>
        <taxon>Leptospiraceae</taxon>
        <taxon>Leptospira</taxon>
    </lineage>
</organism>
<dbReference type="InterPro" id="IPR035919">
    <property type="entry name" value="EAL_sf"/>
</dbReference>
<dbReference type="CDD" id="cd01948">
    <property type="entry name" value="EAL"/>
    <property type="match status" value="1"/>
</dbReference>
<dbReference type="RefSeq" id="WP_109020707.1">
    <property type="nucleotide sequence ID" value="NZ_AP025028.1"/>
</dbReference>
<reference evidence="2 3" key="1">
    <citation type="submission" date="2021-08" db="EMBL/GenBank/DDBJ databases">
        <title>Complete genome sequence of Leptospira kobayashii strain E30.</title>
        <authorList>
            <person name="Nakao R."/>
            <person name="Nakamura S."/>
            <person name="Masuzawa T."/>
            <person name="Koizumi N."/>
        </authorList>
    </citation>
    <scope>NUCLEOTIDE SEQUENCE [LARGE SCALE GENOMIC DNA]</scope>
    <source>
        <strain evidence="2 3">E30</strain>
    </source>
</reference>
<dbReference type="SUPFAM" id="SSF141868">
    <property type="entry name" value="EAL domain-like"/>
    <property type="match status" value="1"/>
</dbReference>
<name>A0ABM7UH55_9LEPT</name>
<dbReference type="EMBL" id="AP025028">
    <property type="protein sequence ID" value="BDA77845.1"/>
    <property type="molecule type" value="Genomic_DNA"/>
</dbReference>
<keyword evidence="3" id="KW-1185">Reference proteome</keyword>
<dbReference type="Proteomes" id="UP000245263">
    <property type="component" value="Chromosome 1"/>
</dbReference>
<sequence length="250" mass="29392">MNYLLDPQNEAPDIEEDISLLRILQTMLSRRSLHTEFEPIVSVETSQTFGYEALARFRYEGRNLSPDLVFQTLHKDPDLFYEWERALKFFQVANRPEGYPLFLNLDPHVCKNEEQAGFWKSYLGPKKDIVCEMIENTDSTLIEESDYCITKLKEAGITLALDDIGGKRNLFCFDFLEDVKYLKFDKYWFQLFRERDSYKEIVKGFLNFANKSDIKCILEGVETKEHYLLAKTLGFPLLQGYLFKFGNLYV</sequence>
<dbReference type="InterPro" id="IPR001633">
    <property type="entry name" value="EAL_dom"/>
</dbReference>
<dbReference type="SMART" id="SM00052">
    <property type="entry name" value="EAL"/>
    <property type="match status" value="1"/>
</dbReference>
<feature type="domain" description="EAL" evidence="1">
    <location>
        <begin position="17"/>
        <end position="250"/>
    </location>
</feature>
<evidence type="ECO:0000259" key="1">
    <source>
        <dbReference type="PROSITE" id="PS50883"/>
    </source>
</evidence>
<dbReference type="InterPro" id="IPR050706">
    <property type="entry name" value="Cyclic-di-GMP_PDE-like"/>
</dbReference>
<dbReference type="Pfam" id="PF00563">
    <property type="entry name" value="EAL"/>
    <property type="match status" value="1"/>
</dbReference>
<evidence type="ECO:0000313" key="3">
    <source>
        <dbReference type="Proteomes" id="UP000245263"/>
    </source>
</evidence>
<dbReference type="PANTHER" id="PTHR33121:SF76">
    <property type="entry name" value="SIGNALING PROTEIN"/>
    <property type="match status" value="1"/>
</dbReference>